<proteinExistence type="predicted"/>
<dbReference type="AlphaFoldDB" id="A0A5U0QUD9"/>
<comment type="caution">
    <text evidence="1">The sequence shown here is derived from an EMBL/GenBank/DDBJ whole genome shotgun (WGS) entry which is preliminary data.</text>
</comment>
<dbReference type="EMBL" id="AAGIRW010000164">
    <property type="protein sequence ID" value="EBO4967556.1"/>
    <property type="molecule type" value="Genomic_DNA"/>
</dbReference>
<sequence>MKIIGVFAFLVPGRYLNRTSSLPPYGVASQKFVKAISNLALKNKTIKNVKPSHRVYHAQQVPAQAKIL</sequence>
<name>A0A5U0QUD9_SALER</name>
<evidence type="ECO:0000313" key="1">
    <source>
        <dbReference type="EMBL" id="EBO4967556.1"/>
    </source>
</evidence>
<gene>
    <name evidence="1" type="ORF">DO374_24140</name>
</gene>
<accession>A0A5U0QUD9</accession>
<protein>
    <submittedName>
        <fullName evidence="1">Uncharacterized protein</fullName>
    </submittedName>
</protein>
<organism evidence="1">
    <name type="scientific">Salmonella enterica</name>
    <name type="common">Salmonella choleraesuis</name>
    <dbReference type="NCBI Taxonomy" id="28901"/>
    <lineage>
        <taxon>Bacteria</taxon>
        <taxon>Pseudomonadati</taxon>
        <taxon>Pseudomonadota</taxon>
        <taxon>Gammaproteobacteria</taxon>
        <taxon>Enterobacterales</taxon>
        <taxon>Enterobacteriaceae</taxon>
        <taxon>Salmonella</taxon>
    </lineage>
</organism>
<reference evidence="1" key="1">
    <citation type="submission" date="2018-06" db="EMBL/GenBank/DDBJ databases">
        <authorList>
            <consortium name="PulseNet: The National Subtyping Network for Foodborne Disease Surveillance"/>
            <person name="Tarr C.L."/>
            <person name="Trees E."/>
            <person name="Katz L.S."/>
            <person name="Carleton-Romer H.A."/>
            <person name="Stroika S."/>
            <person name="Kucerova Z."/>
            <person name="Roache K.F."/>
            <person name="Sabol A.L."/>
            <person name="Besser J."/>
            <person name="Gerner-Smidt P."/>
        </authorList>
    </citation>
    <scope>NUCLEOTIDE SEQUENCE</scope>
    <source>
        <strain evidence="1">PNUSAS037973</strain>
    </source>
</reference>